<organism evidence="1 2">
    <name type="scientific">Caldicellulosiruptor acetigenus (strain ATCC 700853 / DSM 12137 / I77R1B)</name>
    <name type="common">Caldicellulosiruptor kristjanssonii</name>
    <dbReference type="NCBI Taxonomy" id="632335"/>
    <lineage>
        <taxon>Bacteria</taxon>
        <taxon>Bacillati</taxon>
        <taxon>Bacillota</taxon>
        <taxon>Bacillota incertae sedis</taxon>
        <taxon>Caldicellulosiruptorales</taxon>
        <taxon>Caldicellulosiruptoraceae</taxon>
        <taxon>Caldicellulosiruptor</taxon>
    </lineage>
</organism>
<dbReference type="Proteomes" id="UP000009256">
    <property type="component" value="Chromosome"/>
</dbReference>
<dbReference type="STRING" id="632335.Calkr_0688"/>
<name>E4SAL3_CALA7</name>
<dbReference type="InterPro" id="IPR009057">
    <property type="entry name" value="Homeodomain-like_sf"/>
</dbReference>
<dbReference type="AlphaFoldDB" id="E4SAL3"/>
<dbReference type="InterPro" id="IPR036388">
    <property type="entry name" value="WH-like_DNA-bd_sf"/>
</dbReference>
<dbReference type="PANTHER" id="PTHR34849">
    <property type="entry name" value="SSL5025 PROTEIN"/>
    <property type="match status" value="1"/>
</dbReference>
<reference key="1">
    <citation type="submission" date="2010-11" db="EMBL/GenBank/DDBJ databases">
        <title>Complete sequence of chromosome of Caldicellulosiruptor kristjanssonii 177R1B.</title>
        <authorList>
            <consortium name="US DOE Joint Genome Institute"/>
            <person name="Lucas S."/>
            <person name="Copeland A."/>
            <person name="Lapidus A."/>
            <person name="Cheng J.-F."/>
            <person name="Bruce D."/>
            <person name="Goodwin L."/>
            <person name="Pitluck S."/>
            <person name="Davenport K."/>
            <person name="Detter J.C."/>
            <person name="Han C."/>
            <person name="Tapia R."/>
            <person name="Land M."/>
            <person name="Hauser L."/>
            <person name="Jeffries C."/>
            <person name="Kyrpides N."/>
            <person name="Ivanova N."/>
            <person name="Mikhailova N."/>
            <person name="Blumer-Schuette S.E."/>
            <person name="Kelly R.M."/>
            <person name="Woyke T."/>
        </authorList>
    </citation>
    <scope>NUCLEOTIDE SEQUENCE</scope>
    <source>
        <strain>177R1B</strain>
    </source>
</reference>
<dbReference type="Gene3D" id="1.10.10.10">
    <property type="entry name" value="Winged helix-like DNA-binding domain superfamily/Winged helix DNA-binding domain"/>
    <property type="match status" value="1"/>
</dbReference>
<sequence>MMYCMIGQNDVYEYFNRNVYEYKCNEVKKDNLFSMYERPIFKKYNIISQRNTLVKHYLYLISKRHNSISVDEDVLSGMPCIKGRRIPVSLILSCIKEGISIEEICEEYLLNKEDVVKALEYVIDVLDYPYQEEEDEVFVR</sequence>
<accession>E4SAL3</accession>
<protein>
    <recommendedName>
        <fullName evidence="3">DUF433 domain-containing protein</fullName>
    </recommendedName>
</protein>
<dbReference type="InterPro" id="IPR007367">
    <property type="entry name" value="DUF433"/>
</dbReference>
<dbReference type="OrthoDB" id="9808242at2"/>
<evidence type="ECO:0000313" key="2">
    <source>
        <dbReference type="Proteomes" id="UP000009256"/>
    </source>
</evidence>
<proteinExistence type="predicted"/>
<dbReference type="EMBL" id="CP002326">
    <property type="protein sequence ID" value="ADQ40222.1"/>
    <property type="molecule type" value="Genomic_DNA"/>
</dbReference>
<reference evidence="1 2" key="2">
    <citation type="journal article" date="2011" name="J. Bacteriol.">
        <title>Complete genome sequences for the anaerobic, extremely thermophilic plant biomass-degrading bacteria Caldicellulosiruptor hydrothermalis, Caldicellulosiruptor kristjanssonii, Caldicellulosiruptor kronotskyensis, Caldicellulosiruptor owensenis, and Caldicellulosiruptor lactoaceticus.</title>
        <authorList>
            <person name="Blumer-Schuette S.E."/>
            <person name="Ozdemir I."/>
            <person name="Mistry D."/>
            <person name="Lucas S."/>
            <person name="Lapidus A."/>
            <person name="Cheng J.F."/>
            <person name="Goodwin L.A."/>
            <person name="Pitluck S."/>
            <person name="Land M.L."/>
            <person name="Hauser L.J."/>
            <person name="Woyke T."/>
            <person name="Mikhailova N."/>
            <person name="Pati A."/>
            <person name="Kyrpides N.C."/>
            <person name="Ivanova N."/>
            <person name="Detter J.C."/>
            <person name="Walston-Davenport K."/>
            <person name="Han S."/>
            <person name="Adams M.W."/>
            <person name="Kelly R.M."/>
        </authorList>
    </citation>
    <scope>NUCLEOTIDE SEQUENCE [LARGE SCALE GENOMIC DNA]</scope>
    <source>
        <strain evidence="2">ATCC 700853 / DSM 12137 / I77R1B</strain>
    </source>
</reference>
<dbReference type="RefSeq" id="WP_013432051.1">
    <property type="nucleotide sequence ID" value="NC_014721.1"/>
</dbReference>
<evidence type="ECO:0008006" key="3">
    <source>
        <dbReference type="Google" id="ProtNLM"/>
    </source>
</evidence>
<dbReference type="eggNOG" id="ENOG502ZHBA">
    <property type="taxonomic scope" value="Bacteria"/>
</dbReference>
<dbReference type="Pfam" id="PF04255">
    <property type="entry name" value="DUF433"/>
    <property type="match status" value="1"/>
</dbReference>
<evidence type="ECO:0000313" key="1">
    <source>
        <dbReference type="EMBL" id="ADQ40222.1"/>
    </source>
</evidence>
<dbReference type="SUPFAM" id="SSF46689">
    <property type="entry name" value="Homeodomain-like"/>
    <property type="match status" value="1"/>
</dbReference>
<dbReference type="PANTHER" id="PTHR34849:SF3">
    <property type="entry name" value="SSR2962 PROTEIN"/>
    <property type="match status" value="1"/>
</dbReference>
<keyword evidence="2" id="KW-1185">Reference proteome</keyword>
<gene>
    <name evidence="1" type="ordered locus">Calkr_0688</name>
</gene>
<dbReference type="KEGG" id="cki:Calkr_0688"/>
<dbReference type="HOGENOM" id="CLU_1831418_0_0_9"/>